<accession>A0A5E4UCH0</accession>
<dbReference type="AlphaFoldDB" id="A0A5E4UCH0"/>
<dbReference type="Proteomes" id="UP000337189">
    <property type="component" value="Unassembled WGS sequence"/>
</dbReference>
<name>A0A5E4UCH0_9BURK</name>
<reference evidence="1 2" key="1">
    <citation type="submission" date="2019-08" db="EMBL/GenBank/DDBJ databases">
        <authorList>
            <person name="Peeters C."/>
        </authorList>
    </citation>
    <scope>NUCLEOTIDE SEQUENCE [LARGE SCALE GENOMIC DNA]</scope>
    <source>
        <strain evidence="1 2">LMG 31110</strain>
    </source>
</reference>
<protein>
    <submittedName>
        <fullName evidence="1">Uncharacterized protein</fullName>
    </submittedName>
</protein>
<sequence>MTRERVALIALCLMLCAAVGGFFFGRHVEANAQQAQAAEKTMQNLSSLIDASQHLIQDSQAASRDMRNALALRNAQDQKSTKELRDVLSKTAGSRAGCRFDADSMYLIHAARDRAAAAASGGVLDGVPAAASSGK</sequence>
<dbReference type="EMBL" id="CABPSJ010000002">
    <property type="protein sequence ID" value="VVD97756.1"/>
    <property type="molecule type" value="Genomic_DNA"/>
</dbReference>
<dbReference type="RefSeq" id="WP_217427273.1">
    <property type="nucleotide sequence ID" value="NZ_CABPSJ010000002.1"/>
</dbReference>
<organism evidence="1 2">
    <name type="scientific">Pandoraea communis</name>
    <dbReference type="NCBI Taxonomy" id="2508297"/>
    <lineage>
        <taxon>Bacteria</taxon>
        <taxon>Pseudomonadati</taxon>
        <taxon>Pseudomonadota</taxon>
        <taxon>Betaproteobacteria</taxon>
        <taxon>Burkholderiales</taxon>
        <taxon>Burkholderiaceae</taxon>
        <taxon>Pandoraea</taxon>
    </lineage>
</organism>
<gene>
    <name evidence="1" type="ORF">PCO31110_01977</name>
</gene>
<evidence type="ECO:0000313" key="2">
    <source>
        <dbReference type="Proteomes" id="UP000337189"/>
    </source>
</evidence>
<proteinExistence type="predicted"/>
<evidence type="ECO:0000313" key="1">
    <source>
        <dbReference type="EMBL" id="VVD97756.1"/>
    </source>
</evidence>